<organism evidence="1">
    <name type="scientific">Cupriavidus taiwanensis</name>
    <dbReference type="NCBI Taxonomy" id="164546"/>
    <lineage>
        <taxon>Bacteria</taxon>
        <taxon>Pseudomonadati</taxon>
        <taxon>Pseudomonadota</taxon>
        <taxon>Betaproteobacteria</taxon>
        <taxon>Burkholderiales</taxon>
        <taxon>Burkholderiaceae</taxon>
        <taxon>Cupriavidus</taxon>
    </lineage>
</organism>
<sequence length="31" mass="3504">MKTIFIYTPRRGRTDGLAAGRATDWKHDAVV</sequence>
<proteinExistence type="predicted"/>
<dbReference type="AlphaFoldDB" id="A0A375CH00"/>
<name>A0A375CH00_9BURK</name>
<gene>
    <name evidence="1" type="ORF">CBM2589_A90996</name>
</gene>
<dbReference type="EMBL" id="OFSP01000039">
    <property type="protein sequence ID" value="SOY69661.1"/>
    <property type="molecule type" value="Genomic_DNA"/>
</dbReference>
<reference evidence="1" key="1">
    <citation type="submission" date="2018-01" db="EMBL/GenBank/DDBJ databases">
        <authorList>
            <person name="Clerissi C."/>
        </authorList>
    </citation>
    <scope>NUCLEOTIDE SEQUENCE</scope>
    <source>
        <strain evidence="1">Cupriavidus taiwanensis STM 3521</strain>
    </source>
</reference>
<protein>
    <submittedName>
        <fullName evidence="1">Uncharacterized protein</fullName>
    </submittedName>
</protein>
<dbReference type="Proteomes" id="UP000256297">
    <property type="component" value="Chromosome CBM2589_a"/>
</dbReference>
<evidence type="ECO:0000313" key="1">
    <source>
        <dbReference type="EMBL" id="SOY69661.1"/>
    </source>
</evidence>
<accession>A0A375CH00</accession>
<comment type="caution">
    <text evidence="1">The sequence shown here is derived from an EMBL/GenBank/DDBJ whole genome shotgun (WGS) entry which is preliminary data.</text>
</comment>